<evidence type="ECO:0000256" key="2">
    <source>
        <dbReference type="ARBA" id="ARBA00004477"/>
    </source>
</evidence>
<dbReference type="InterPro" id="IPR039010">
    <property type="entry name" value="Synaptotagmin_SMP"/>
</dbReference>
<dbReference type="GO" id="GO:0031210">
    <property type="term" value="F:phosphatidylcholine binding"/>
    <property type="evidence" value="ECO:0007669"/>
    <property type="project" value="TreeGrafter"/>
</dbReference>
<feature type="region of interest" description="Disordered" evidence="16">
    <location>
        <begin position="445"/>
        <end position="473"/>
    </location>
</feature>
<dbReference type="InterPro" id="IPR037733">
    <property type="entry name" value="Ext_Synaptotagmin_C2A"/>
</dbReference>
<dbReference type="SMART" id="SM00239">
    <property type="entry name" value="C2"/>
    <property type="match status" value="3"/>
</dbReference>
<accession>A0A3B4D9K2</accession>
<keyword evidence="21" id="KW-1185">Reference proteome</keyword>
<organism evidence="20 21">
    <name type="scientific">Pygocentrus nattereri</name>
    <name type="common">Red-bellied piranha</name>
    <dbReference type="NCBI Taxonomy" id="42514"/>
    <lineage>
        <taxon>Eukaryota</taxon>
        <taxon>Metazoa</taxon>
        <taxon>Chordata</taxon>
        <taxon>Craniata</taxon>
        <taxon>Vertebrata</taxon>
        <taxon>Euteleostomi</taxon>
        <taxon>Actinopterygii</taxon>
        <taxon>Neopterygii</taxon>
        <taxon>Teleostei</taxon>
        <taxon>Ostariophysi</taxon>
        <taxon>Characiformes</taxon>
        <taxon>Characoidei</taxon>
        <taxon>Pygocentrus</taxon>
    </lineage>
</organism>
<evidence type="ECO:0000256" key="5">
    <source>
        <dbReference type="ARBA" id="ARBA00022475"/>
    </source>
</evidence>
<dbReference type="GO" id="GO:0005509">
    <property type="term" value="F:calcium ion binding"/>
    <property type="evidence" value="ECO:0007669"/>
    <property type="project" value="TreeGrafter"/>
</dbReference>
<evidence type="ECO:0000256" key="6">
    <source>
        <dbReference type="ARBA" id="ARBA00022692"/>
    </source>
</evidence>
<dbReference type="GO" id="GO:0005789">
    <property type="term" value="C:endoplasmic reticulum membrane"/>
    <property type="evidence" value="ECO:0007669"/>
    <property type="project" value="UniProtKB-SubCell"/>
</dbReference>
<keyword evidence="4" id="KW-0813">Transport</keyword>
<gene>
    <name evidence="20" type="primary">ESYT3</name>
</gene>
<dbReference type="GO" id="GO:0005886">
    <property type="term" value="C:plasma membrane"/>
    <property type="evidence" value="ECO:0007669"/>
    <property type="project" value="UniProtKB-SubCell"/>
</dbReference>
<evidence type="ECO:0000256" key="17">
    <source>
        <dbReference type="SAM" id="Phobius"/>
    </source>
</evidence>
<keyword evidence="7" id="KW-0479">Metal-binding</keyword>
<keyword evidence="8" id="KW-0677">Repeat</keyword>
<dbReference type="PANTHER" id="PTHR45761">
    <property type="entry name" value="EXTENDED SYNAPTOTAGMIN-LIKE PROTEIN 2, ISOFORM C"/>
    <property type="match status" value="1"/>
</dbReference>
<evidence type="ECO:0000259" key="18">
    <source>
        <dbReference type="PROSITE" id="PS50004"/>
    </source>
</evidence>
<keyword evidence="10" id="KW-0106">Calcium</keyword>
<dbReference type="GO" id="GO:0061817">
    <property type="term" value="P:endoplasmic reticulum-plasma membrane tethering"/>
    <property type="evidence" value="ECO:0007669"/>
    <property type="project" value="InterPro"/>
</dbReference>
<feature type="transmembrane region" description="Helical" evidence="17">
    <location>
        <begin position="36"/>
        <end position="63"/>
    </location>
</feature>
<dbReference type="PANTHER" id="PTHR45761:SF4">
    <property type="entry name" value="EXTENDED SYNAPTOTAGMIN-3"/>
    <property type="match status" value="1"/>
</dbReference>
<keyword evidence="14 17" id="KW-0472">Membrane</keyword>
<protein>
    <recommendedName>
        <fullName evidence="15">Extended synaptotagmin-3</fullName>
    </recommendedName>
</protein>
<reference evidence="20 21" key="1">
    <citation type="submission" date="2020-10" db="EMBL/GenBank/DDBJ databases">
        <title>Pygocentrus nattereri (red-bellied piranha) genome, fPygNat1, primary haplotype.</title>
        <authorList>
            <person name="Myers G."/>
            <person name="Meyer A."/>
            <person name="Karagic N."/>
            <person name="Pippel M."/>
            <person name="Winkler S."/>
            <person name="Tracey A."/>
            <person name="Wood J."/>
            <person name="Formenti G."/>
            <person name="Howe K."/>
            <person name="Fedrigo O."/>
            <person name="Jarvis E.D."/>
        </authorList>
    </citation>
    <scope>NUCLEOTIDE SEQUENCE [LARGE SCALE GENOMIC DNA]</scope>
</reference>
<evidence type="ECO:0000259" key="19">
    <source>
        <dbReference type="PROSITE" id="PS51847"/>
    </source>
</evidence>
<dbReference type="CDD" id="cd04030">
    <property type="entry name" value="C2C_KIAA1228"/>
    <property type="match status" value="1"/>
</dbReference>
<keyword evidence="5" id="KW-1003">Cell membrane</keyword>
<evidence type="ECO:0000256" key="16">
    <source>
        <dbReference type="SAM" id="MobiDB-lite"/>
    </source>
</evidence>
<evidence type="ECO:0000256" key="3">
    <source>
        <dbReference type="ARBA" id="ARBA00005867"/>
    </source>
</evidence>
<evidence type="ECO:0000313" key="21">
    <source>
        <dbReference type="Proteomes" id="UP001501920"/>
    </source>
</evidence>
<feature type="region of interest" description="Disordered" evidence="16">
    <location>
        <begin position="575"/>
        <end position="666"/>
    </location>
</feature>
<dbReference type="Proteomes" id="UP001501920">
    <property type="component" value="Chromosome 6"/>
</dbReference>
<dbReference type="CDD" id="cd08391">
    <property type="entry name" value="C2A_C2C_Synaptotagmin_like"/>
    <property type="match status" value="1"/>
</dbReference>
<reference evidence="20" key="2">
    <citation type="submission" date="2025-08" db="UniProtKB">
        <authorList>
            <consortium name="Ensembl"/>
        </authorList>
    </citation>
    <scope>IDENTIFICATION</scope>
</reference>
<dbReference type="Pfam" id="PF17047">
    <property type="entry name" value="SMP_LBD"/>
    <property type="match status" value="1"/>
</dbReference>
<keyword evidence="13" id="KW-0446">Lipid-binding</keyword>
<dbReference type="FunFam" id="2.60.40.150:FF:000025">
    <property type="entry name" value="Extended synaptotagmin 2"/>
    <property type="match status" value="1"/>
</dbReference>
<evidence type="ECO:0000256" key="10">
    <source>
        <dbReference type="ARBA" id="ARBA00022837"/>
    </source>
</evidence>
<feature type="compositionally biased region" description="Basic and acidic residues" evidence="16">
    <location>
        <begin position="456"/>
        <end position="466"/>
    </location>
</feature>
<dbReference type="GO" id="GO:0035091">
    <property type="term" value="F:phosphatidylinositol binding"/>
    <property type="evidence" value="ECO:0007669"/>
    <property type="project" value="TreeGrafter"/>
</dbReference>
<dbReference type="InterPro" id="IPR035892">
    <property type="entry name" value="C2_domain_sf"/>
</dbReference>
<dbReference type="InterPro" id="IPR037749">
    <property type="entry name" value="Ext_Synaptotagmin_C2B"/>
</dbReference>
<evidence type="ECO:0000256" key="12">
    <source>
        <dbReference type="ARBA" id="ARBA00023055"/>
    </source>
</evidence>
<dbReference type="CDD" id="cd04050">
    <property type="entry name" value="C2B_Synaptotagmin-like"/>
    <property type="match status" value="1"/>
</dbReference>
<keyword evidence="9" id="KW-0256">Endoplasmic reticulum</keyword>
<name>A0A3B4D9K2_PYGNA</name>
<feature type="domain" description="C2" evidence="18">
    <location>
        <begin position="416"/>
        <end position="554"/>
    </location>
</feature>
<evidence type="ECO:0000256" key="1">
    <source>
        <dbReference type="ARBA" id="ARBA00004202"/>
    </source>
</evidence>
<feature type="domain" description="C2" evidence="18">
    <location>
        <begin position="696"/>
        <end position="817"/>
    </location>
</feature>
<dbReference type="GO" id="GO:0008429">
    <property type="term" value="F:phosphatidylethanolamine binding"/>
    <property type="evidence" value="ECO:0007669"/>
    <property type="project" value="TreeGrafter"/>
</dbReference>
<dbReference type="PROSITE" id="PS51847">
    <property type="entry name" value="SMP"/>
    <property type="match status" value="1"/>
</dbReference>
<dbReference type="GO" id="GO:0006869">
    <property type="term" value="P:lipid transport"/>
    <property type="evidence" value="ECO:0007669"/>
    <property type="project" value="UniProtKB-KW"/>
</dbReference>
<dbReference type="InterPro" id="IPR000008">
    <property type="entry name" value="C2_dom"/>
</dbReference>
<feature type="compositionally biased region" description="Pro residues" evidence="16">
    <location>
        <begin position="580"/>
        <end position="594"/>
    </location>
</feature>
<dbReference type="FunFam" id="2.60.40.150:FF:000114">
    <property type="entry name" value="Extended synaptotagmin 3"/>
    <property type="match status" value="1"/>
</dbReference>
<dbReference type="Pfam" id="PF00168">
    <property type="entry name" value="C2"/>
    <property type="match status" value="3"/>
</dbReference>
<feature type="compositionally biased region" description="Low complexity" evidence="16">
    <location>
        <begin position="595"/>
        <end position="607"/>
    </location>
</feature>
<reference evidence="20" key="3">
    <citation type="submission" date="2025-09" db="UniProtKB">
        <authorList>
            <consortium name="Ensembl"/>
        </authorList>
    </citation>
    <scope>IDENTIFICATION</scope>
</reference>
<dbReference type="OMA" id="WANKVIS"/>
<feature type="domain" description="C2" evidence="18">
    <location>
        <begin position="276"/>
        <end position="396"/>
    </location>
</feature>
<dbReference type="SUPFAM" id="SSF49562">
    <property type="entry name" value="C2 domain (Calcium/lipid-binding domain, CaLB)"/>
    <property type="match status" value="3"/>
</dbReference>
<proteinExistence type="inferred from homology"/>
<dbReference type="AlphaFoldDB" id="A0A3B4D9K2"/>
<evidence type="ECO:0000313" key="20">
    <source>
        <dbReference type="Ensembl" id="ENSPNAP00000021027.2"/>
    </source>
</evidence>
<evidence type="ECO:0000256" key="11">
    <source>
        <dbReference type="ARBA" id="ARBA00022989"/>
    </source>
</evidence>
<evidence type="ECO:0000256" key="13">
    <source>
        <dbReference type="ARBA" id="ARBA00023121"/>
    </source>
</evidence>
<dbReference type="PROSITE" id="PS50004">
    <property type="entry name" value="C2"/>
    <property type="match status" value="3"/>
</dbReference>
<dbReference type="InterPro" id="IPR031468">
    <property type="entry name" value="SMP_LBD"/>
</dbReference>
<dbReference type="Ensembl" id="ENSPNAT00000032004.2">
    <property type="protein sequence ID" value="ENSPNAP00000021027.2"/>
    <property type="gene ID" value="ENSPNAG00000028136.2"/>
</dbReference>
<sequence length="817" mass="93372">DSQHGSVETWSTSVTAPDVNHILLEFLMYMGRAILLLYPIYLTGSLGLSISWLLLSLLLWSLWEKNRKHKDVRIDTAIDFLENEHHVIKNEMKILNMPCSPTKFLCCFQILQQAWPFFAIYMEKLLRGSIQLSVQQSNPHLKTFKFTKVHFGHRAPTITGVRVYTHEVDKREVILDLNIVYEGDLNINTDVKGIAAGIKELQLQGMLRVILEPLIGQSPIVGGVTMFFIRRPTLHVNWTGMTNLLDSPALRGFSESAILDLIASMMVLPNRMCFPLIDQVKVDQMRFPLPRGVVRVHVVEAQDLVAMDTLMMGLVKGKSDPYAILRVGNQRFQTKTIKETLNPRWNEVYEFVVHEAPGQELEVELFDEDTDKDDFLGRFNLDFGEIKKEKEIDKWFTLQDIQSGKLHLKLQWLSLQTSKELVSQATDGCACAMLAVYLDSASNLPKDQSEFSQPDKPGKQPKDTRLTRRQNQPSSYVKFSVDQQSQKSKFVYNSRDPVFEEYFTFFVHNVESQVLNVQVMVPEKKTSLGMLTLSLGRLLSASDLTLDQRFHLERSGANSQIKMKVILRFLKLERPQPKVENPPQPQTKPQPSTQPPSQSSQPEQKAQTPTLPQTPASTTDGQAVVNSSSALQTEYVPHRRGSLRSSDVRRPGPSTPSRMRRYDSHSLLSENSIASSRLDLAESTPYPEALLNHHGSFGQIQLTIRYVPLRKKLIVTVNGCKDLFQCNENGSDTYVRIYLLPDQKWKNRMRTQVKRKTVEPVFEEKFEFSVTLEEAKTRTLDVSVKNNRMFHTRERKEIGMVLIELSQIDIVKGSIEW</sequence>
<evidence type="ECO:0000256" key="7">
    <source>
        <dbReference type="ARBA" id="ARBA00022723"/>
    </source>
</evidence>
<dbReference type="FunFam" id="2.60.40.150:FF:000093">
    <property type="entry name" value="Extended synaptotagmin 3"/>
    <property type="match status" value="1"/>
</dbReference>
<evidence type="ECO:0000256" key="14">
    <source>
        <dbReference type="ARBA" id="ARBA00023136"/>
    </source>
</evidence>
<evidence type="ECO:0000256" key="9">
    <source>
        <dbReference type="ARBA" id="ARBA00022824"/>
    </source>
</evidence>
<evidence type="ECO:0000256" key="4">
    <source>
        <dbReference type="ARBA" id="ARBA00022448"/>
    </source>
</evidence>
<dbReference type="Gene3D" id="2.60.40.150">
    <property type="entry name" value="C2 domain"/>
    <property type="match status" value="3"/>
</dbReference>
<dbReference type="GeneTree" id="ENSGT00940000165191"/>
<feature type="compositionally biased region" description="Polar residues" evidence="16">
    <location>
        <begin position="608"/>
        <end position="632"/>
    </location>
</feature>
<dbReference type="InterPro" id="IPR037752">
    <property type="entry name" value="C2C_KIAA1228"/>
</dbReference>
<keyword evidence="6 17" id="KW-0812">Transmembrane</keyword>
<keyword evidence="12" id="KW-0445">Lipid transport</keyword>
<evidence type="ECO:0000256" key="15">
    <source>
        <dbReference type="ARBA" id="ARBA00069840"/>
    </source>
</evidence>
<dbReference type="InterPro" id="IPR051634">
    <property type="entry name" value="Extended_Synaptotagmin"/>
</dbReference>
<comment type="subcellular location">
    <subcellularLocation>
        <location evidence="1">Cell membrane</location>
        <topology evidence="1">Peripheral membrane protein</topology>
    </subcellularLocation>
    <subcellularLocation>
        <location evidence="2">Endoplasmic reticulum membrane</location>
        <topology evidence="2">Multi-pass membrane protein</topology>
    </subcellularLocation>
</comment>
<feature type="domain" description="SMP-LTD" evidence="19">
    <location>
        <begin position="88"/>
        <end position="277"/>
    </location>
</feature>
<evidence type="ECO:0000256" key="8">
    <source>
        <dbReference type="ARBA" id="ARBA00022737"/>
    </source>
</evidence>
<dbReference type="GO" id="GO:0005544">
    <property type="term" value="F:calcium-dependent phospholipid binding"/>
    <property type="evidence" value="ECO:0007669"/>
    <property type="project" value="TreeGrafter"/>
</dbReference>
<comment type="similarity">
    <text evidence="3">Belongs to the extended synaptotagmin family.</text>
</comment>
<keyword evidence="11 17" id="KW-1133">Transmembrane helix</keyword>